<dbReference type="AlphaFoldDB" id="A0A8T9MWT7"/>
<keyword evidence="1" id="KW-0227">DNA damage</keyword>
<dbReference type="RefSeq" id="WP_051255717.1">
    <property type="nucleotide sequence ID" value="NZ_CP091521.1"/>
</dbReference>
<proteinExistence type="predicted"/>
<dbReference type="InterPro" id="IPR014048">
    <property type="entry name" value="MethylDNA_cys_MeTrfase_DNA-bd"/>
</dbReference>
<evidence type="ECO:0000259" key="3">
    <source>
        <dbReference type="Pfam" id="PF02870"/>
    </source>
</evidence>
<feature type="domain" description="Methylated-DNA-[protein]-cysteine S-methyltransferase DNA binding" evidence="2">
    <location>
        <begin position="170"/>
        <end position="239"/>
    </location>
</feature>
<dbReference type="Gene3D" id="1.10.10.10">
    <property type="entry name" value="Winged helix-like DNA-binding domain superfamily/Winged helix DNA-binding domain"/>
    <property type="match status" value="1"/>
</dbReference>
<dbReference type="SUPFAM" id="SSF53155">
    <property type="entry name" value="Methylated DNA-protein cysteine methyltransferase domain"/>
    <property type="match status" value="1"/>
</dbReference>
<dbReference type="SUPFAM" id="SSF46767">
    <property type="entry name" value="Methylated DNA-protein cysteine methyltransferase, C-terminal domain"/>
    <property type="match status" value="1"/>
</dbReference>
<dbReference type="CDD" id="cd06445">
    <property type="entry name" value="ATase"/>
    <property type="match status" value="1"/>
</dbReference>
<dbReference type="Pfam" id="PF01035">
    <property type="entry name" value="DNA_binding_1"/>
    <property type="match status" value="1"/>
</dbReference>
<dbReference type="Pfam" id="PF02870">
    <property type="entry name" value="Methyltransf_1N"/>
    <property type="match status" value="1"/>
</dbReference>
<dbReference type="EMBL" id="CP091521">
    <property type="protein sequence ID" value="UOP04662.2"/>
    <property type="molecule type" value="Genomic_DNA"/>
</dbReference>
<dbReference type="GO" id="GO:0003908">
    <property type="term" value="F:methylated-DNA-[protein]-cysteine S-methyltransferase activity"/>
    <property type="evidence" value="ECO:0007669"/>
    <property type="project" value="UniProtKB-EC"/>
</dbReference>
<keyword evidence="4" id="KW-0808">Transferase</keyword>
<dbReference type="InterPro" id="IPR036217">
    <property type="entry name" value="MethylDNA_cys_MeTrfase_DNAb"/>
</dbReference>
<dbReference type="InterPro" id="IPR036631">
    <property type="entry name" value="MGMT_N_sf"/>
</dbReference>
<evidence type="ECO:0000313" key="4">
    <source>
        <dbReference type="EMBL" id="UOP04662.2"/>
    </source>
</evidence>
<reference evidence="4" key="2">
    <citation type="submission" date="2024-09" db="EMBL/GenBank/DDBJ databases">
        <authorList>
            <person name="Veyrier F.J."/>
        </authorList>
    </citation>
    <scope>NUCLEOTIDE SEQUENCE</scope>
    <source>
        <strain evidence="4">17694</strain>
    </source>
</reference>
<evidence type="ECO:0000256" key="1">
    <source>
        <dbReference type="ARBA" id="ARBA00022763"/>
    </source>
</evidence>
<feature type="domain" description="Methylguanine DNA methyltransferase ribonuclease-like" evidence="3">
    <location>
        <begin position="89"/>
        <end position="165"/>
    </location>
</feature>
<dbReference type="PANTHER" id="PTHR10815:SF5">
    <property type="entry name" value="METHYLATED-DNA--PROTEIN-CYSTEINE METHYLTRANSFERASE"/>
    <property type="match status" value="1"/>
</dbReference>
<reference evidence="4" key="1">
    <citation type="journal article" date="2022" name="Res Sq">
        <title>Evolution of multicellular longitudinally dividing oral cavity symbionts (Neisseriaceae).</title>
        <authorList>
            <person name="Nyongesa S."/>
            <person name="Weber P."/>
            <person name="Bernet E."/>
            <person name="Pullido F."/>
            <person name="Nieckarz M."/>
            <person name="Delaby M."/>
            <person name="Nieves C."/>
            <person name="Viehboeck T."/>
            <person name="Krause N."/>
            <person name="Rivera-Millot A."/>
            <person name="Nakamura A."/>
            <person name="Vischer N."/>
            <person name="VanNieuwenhze M."/>
            <person name="Brun Y."/>
            <person name="Cava F."/>
            <person name="Bulgheresi S."/>
            <person name="Veyrier F."/>
        </authorList>
    </citation>
    <scope>NUCLEOTIDE SEQUENCE</scope>
    <source>
        <strain evidence="4">17694</strain>
    </source>
</reference>
<dbReference type="InterPro" id="IPR036388">
    <property type="entry name" value="WH-like_DNA-bd_sf"/>
</dbReference>
<dbReference type="InterPro" id="IPR008332">
    <property type="entry name" value="MethylG_MeTrfase_N"/>
</dbReference>
<evidence type="ECO:0000259" key="2">
    <source>
        <dbReference type="Pfam" id="PF01035"/>
    </source>
</evidence>
<dbReference type="Gene3D" id="3.30.160.70">
    <property type="entry name" value="Methylated DNA-protein cysteine methyltransferase domain"/>
    <property type="match status" value="1"/>
</dbReference>
<name>A0A8T9MWT7_9NEIS</name>
<evidence type="ECO:0000313" key="5">
    <source>
        <dbReference type="Proteomes" id="UP000831534"/>
    </source>
</evidence>
<dbReference type="EC" id="2.1.1.63" evidence="4"/>
<organism evidence="4 5">
    <name type="scientific">Conchiformibius kuhniae</name>
    <dbReference type="NCBI Taxonomy" id="211502"/>
    <lineage>
        <taxon>Bacteria</taxon>
        <taxon>Pseudomonadati</taxon>
        <taxon>Pseudomonadota</taxon>
        <taxon>Betaproteobacteria</taxon>
        <taxon>Neisseriales</taxon>
        <taxon>Neisseriaceae</taxon>
        <taxon>Conchiformibius</taxon>
    </lineage>
</organism>
<keyword evidence="4" id="KW-0489">Methyltransferase</keyword>
<dbReference type="NCBIfam" id="TIGR00589">
    <property type="entry name" value="ogt"/>
    <property type="match status" value="1"/>
</dbReference>
<accession>A0A8T9MWT7</accession>
<dbReference type="GO" id="GO:0032259">
    <property type="term" value="P:methylation"/>
    <property type="evidence" value="ECO:0007669"/>
    <property type="project" value="UniProtKB-KW"/>
</dbReference>
<dbReference type="GO" id="GO:0006281">
    <property type="term" value="P:DNA repair"/>
    <property type="evidence" value="ECO:0007669"/>
    <property type="project" value="InterPro"/>
</dbReference>
<sequence length="269" mass="29793">MSLLQLPDPARLLPEPWQPYARWLACQANPSLAYAEHAHLAAADTDALKQAFRQHTGMDLDDYIRLRRIAFLLSRSQAHSQYRGELAVGVMDSPFGEMLAVCGEKGLCLLKFVAQKGVESELLAVQREKQALFAWRETPLIARLRDELAQYFQGTLRAFSTDLDFIGNDTQRQMWQLMTTIGYGETRSYAQLAAQTDKPNAARHIAAAAGQNKIAIVVPCHRVSGYDHISSFADALREHEATTSAPAAAENGFENAVLPPPTGLGWRKS</sequence>
<dbReference type="KEGG" id="ckh:LVJ77_10730"/>
<protein>
    <submittedName>
        <fullName evidence="4">Methylated-DNA--[protein]-cysteine S-methyltransferase</fullName>
        <ecNumber evidence="4">2.1.1.63</ecNumber>
    </submittedName>
</protein>
<gene>
    <name evidence="4" type="ORF">LVJ77_10730</name>
</gene>
<keyword evidence="5" id="KW-1185">Reference proteome</keyword>
<dbReference type="PANTHER" id="PTHR10815">
    <property type="entry name" value="METHYLATED-DNA--PROTEIN-CYSTEINE METHYLTRANSFERASE"/>
    <property type="match status" value="1"/>
</dbReference>
<dbReference type="Proteomes" id="UP000831534">
    <property type="component" value="Chromosome"/>
</dbReference>